<evidence type="ECO:0000256" key="5">
    <source>
        <dbReference type="ARBA" id="ARBA00022793"/>
    </source>
</evidence>
<gene>
    <name evidence="11" type="primary">trp1</name>
    <name evidence="9" type="synonym">trpC</name>
    <name evidence="11" type="ORF">NCTC4824_00714</name>
</gene>
<dbReference type="EC" id="4.1.1.48" evidence="9"/>
<dbReference type="UniPathway" id="UPA00035">
    <property type="reaction ID" value="UER00043"/>
</dbReference>
<keyword evidence="8 9" id="KW-0456">Lyase</keyword>
<protein>
    <recommendedName>
        <fullName evidence="9">Indole-3-glycerol phosphate synthase</fullName>
        <shortName evidence="9">IGPS</shortName>
        <ecNumber evidence="9">4.1.1.48</ecNumber>
    </recommendedName>
</protein>
<dbReference type="SUPFAM" id="SSF51366">
    <property type="entry name" value="Ribulose-phoshate binding barrel"/>
    <property type="match status" value="1"/>
</dbReference>
<dbReference type="NCBIfam" id="NF001377">
    <property type="entry name" value="PRK00278.2-4"/>
    <property type="match status" value="1"/>
</dbReference>
<keyword evidence="11" id="KW-0413">Isomerase</keyword>
<evidence type="ECO:0000256" key="8">
    <source>
        <dbReference type="ARBA" id="ARBA00023239"/>
    </source>
</evidence>
<dbReference type="PROSITE" id="PS00614">
    <property type="entry name" value="IGPS"/>
    <property type="match status" value="1"/>
</dbReference>
<dbReference type="PANTHER" id="PTHR22854:SF2">
    <property type="entry name" value="INDOLE-3-GLYCEROL-PHOSPHATE SYNTHASE"/>
    <property type="match status" value="1"/>
</dbReference>
<dbReference type="GO" id="GO:0004425">
    <property type="term" value="F:indole-3-glycerol-phosphate synthase activity"/>
    <property type="evidence" value="ECO:0007669"/>
    <property type="project" value="UniProtKB-UniRule"/>
</dbReference>
<evidence type="ECO:0000313" key="12">
    <source>
        <dbReference type="Proteomes" id="UP000249134"/>
    </source>
</evidence>
<evidence type="ECO:0000256" key="3">
    <source>
        <dbReference type="ARBA" id="ARBA00008737"/>
    </source>
</evidence>
<evidence type="ECO:0000256" key="7">
    <source>
        <dbReference type="ARBA" id="ARBA00023141"/>
    </source>
</evidence>
<dbReference type="GO" id="GO:0000162">
    <property type="term" value="P:L-tryptophan biosynthetic process"/>
    <property type="evidence" value="ECO:0007669"/>
    <property type="project" value="UniProtKB-UniRule"/>
</dbReference>
<keyword evidence="7 9" id="KW-0057">Aromatic amino acid biosynthesis</keyword>
<keyword evidence="12" id="KW-1185">Reference proteome</keyword>
<evidence type="ECO:0000256" key="6">
    <source>
        <dbReference type="ARBA" id="ARBA00022822"/>
    </source>
</evidence>
<sequence length="262" mass="28808">MTILDRILAQKEIEVRELKAIYNAHKVETVQERPSLYDNFQQTEKINVIAEVKRASPSKGAINENVDPISQAKQYEQAGAGAISVLTDVTFFKGSMADLSAVAKTVKVPLLCKDFMIDRIQIDVAKDHGASVILLIAAAMSEDRLKDLYDYARALNLDVLFEVHNEQEAETALKIGARIVGINNRNLKTFDVDLGVTERVASMLKGENILLVSESGIRTRADVEQVEAAGAKAILVGETLMRSDNIAETMSDIRVPLLKAVK</sequence>
<dbReference type="NCBIfam" id="NF001371">
    <property type="entry name" value="PRK00278.1-3"/>
    <property type="match status" value="1"/>
</dbReference>
<dbReference type="InterPro" id="IPR045186">
    <property type="entry name" value="Indole-3-glycerol_P_synth"/>
</dbReference>
<comment type="similarity">
    <text evidence="3 9">Belongs to the TrpC family.</text>
</comment>
<dbReference type="Pfam" id="PF00218">
    <property type="entry name" value="IGPS"/>
    <property type="match status" value="1"/>
</dbReference>
<evidence type="ECO:0000256" key="9">
    <source>
        <dbReference type="HAMAP-Rule" id="MF_00134"/>
    </source>
</evidence>
<dbReference type="HAMAP" id="MF_00134_A">
    <property type="entry name" value="IGPS_A"/>
    <property type="match status" value="1"/>
</dbReference>
<dbReference type="InterPro" id="IPR013798">
    <property type="entry name" value="Indole-3-glycerol_P_synth_dom"/>
</dbReference>
<evidence type="ECO:0000256" key="2">
    <source>
        <dbReference type="ARBA" id="ARBA00004696"/>
    </source>
</evidence>
<dbReference type="InterPro" id="IPR011060">
    <property type="entry name" value="RibuloseP-bd_barrel"/>
</dbReference>
<evidence type="ECO:0000259" key="10">
    <source>
        <dbReference type="Pfam" id="PF00218"/>
    </source>
</evidence>
<dbReference type="PANTHER" id="PTHR22854">
    <property type="entry name" value="TRYPTOPHAN BIOSYNTHESIS PROTEIN"/>
    <property type="match status" value="1"/>
</dbReference>
<dbReference type="Proteomes" id="UP000249134">
    <property type="component" value="Chromosome 1"/>
</dbReference>
<dbReference type="CDD" id="cd00331">
    <property type="entry name" value="IGPS"/>
    <property type="match status" value="1"/>
</dbReference>
<evidence type="ECO:0000256" key="4">
    <source>
        <dbReference type="ARBA" id="ARBA00022605"/>
    </source>
</evidence>
<comment type="catalytic activity">
    <reaction evidence="1 9">
        <text>1-(2-carboxyphenylamino)-1-deoxy-D-ribulose 5-phosphate + H(+) = (1S,2R)-1-C-(indol-3-yl)glycerol 3-phosphate + CO2 + H2O</text>
        <dbReference type="Rhea" id="RHEA:23476"/>
        <dbReference type="ChEBI" id="CHEBI:15377"/>
        <dbReference type="ChEBI" id="CHEBI:15378"/>
        <dbReference type="ChEBI" id="CHEBI:16526"/>
        <dbReference type="ChEBI" id="CHEBI:58613"/>
        <dbReference type="ChEBI" id="CHEBI:58866"/>
        <dbReference type="EC" id="4.1.1.48"/>
    </reaction>
</comment>
<dbReference type="EMBL" id="LS483476">
    <property type="protein sequence ID" value="SQI53226.1"/>
    <property type="molecule type" value="Genomic_DNA"/>
</dbReference>
<dbReference type="InterPro" id="IPR001468">
    <property type="entry name" value="Indole-3-GlycerolPSynthase_CS"/>
</dbReference>
<evidence type="ECO:0000256" key="1">
    <source>
        <dbReference type="ARBA" id="ARBA00001633"/>
    </source>
</evidence>
<feature type="domain" description="Indole-3-glycerol phosphate synthase" evidence="10">
    <location>
        <begin position="4"/>
        <end position="250"/>
    </location>
</feature>
<accession>A0A2X4VM39</accession>
<dbReference type="AlphaFoldDB" id="A0A2X4VM39"/>
<name>A0A2X4VM39_LEDLE</name>
<dbReference type="KEGG" id="blen:NCTC4824_00714"/>
<reference evidence="11 12" key="1">
    <citation type="submission" date="2018-06" db="EMBL/GenBank/DDBJ databases">
        <authorList>
            <consortium name="Pathogen Informatics"/>
            <person name="Doyle S."/>
        </authorList>
    </citation>
    <scope>NUCLEOTIDE SEQUENCE [LARGE SCALE GENOMIC DNA]</scope>
    <source>
        <strain evidence="11 12">NCTC4824</strain>
    </source>
</reference>
<keyword evidence="5 9" id="KW-0210">Decarboxylase</keyword>
<keyword evidence="6 9" id="KW-0822">Tryptophan biosynthesis</keyword>
<dbReference type="FunFam" id="3.20.20.70:FF:000024">
    <property type="entry name" value="Indole-3-glycerol phosphate synthase"/>
    <property type="match status" value="1"/>
</dbReference>
<dbReference type="STRING" id="1348624.GCA_001591545_02501"/>
<evidence type="ECO:0000313" key="11">
    <source>
        <dbReference type="EMBL" id="SQI53226.1"/>
    </source>
</evidence>
<dbReference type="InterPro" id="IPR013785">
    <property type="entry name" value="Aldolase_TIM"/>
</dbReference>
<dbReference type="HAMAP" id="MF_00134_B">
    <property type="entry name" value="IGPS_B"/>
    <property type="match status" value="1"/>
</dbReference>
<organism evidence="11 12">
    <name type="scientific">Lederbergia lenta</name>
    <name type="common">Bacillus lentus</name>
    <dbReference type="NCBI Taxonomy" id="1467"/>
    <lineage>
        <taxon>Bacteria</taxon>
        <taxon>Bacillati</taxon>
        <taxon>Bacillota</taxon>
        <taxon>Bacilli</taxon>
        <taxon>Bacillales</taxon>
        <taxon>Bacillaceae</taxon>
        <taxon>Lederbergia</taxon>
    </lineage>
</organism>
<keyword evidence="4 9" id="KW-0028">Amino-acid biosynthesis</keyword>
<comment type="pathway">
    <text evidence="2 9">Amino-acid biosynthesis; L-tryptophan biosynthesis; L-tryptophan from chorismate: step 4/5.</text>
</comment>
<proteinExistence type="inferred from homology"/>
<dbReference type="RefSeq" id="WP_066142326.1">
    <property type="nucleotide sequence ID" value="NZ_CBCSGM010000002.1"/>
</dbReference>
<dbReference type="Gene3D" id="3.20.20.70">
    <property type="entry name" value="Aldolase class I"/>
    <property type="match status" value="1"/>
</dbReference>
<dbReference type="GO" id="GO:0004640">
    <property type="term" value="F:phosphoribosylanthranilate isomerase activity"/>
    <property type="evidence" value="ECO:0007669"/>
    <property type="project" value="TreeGrafter"/>
</dbReference>